<evidence type="ECO:0000256" key="9">
    <source>
        <dbReference type="ARBA" id="ARBA00023326"/>
    </source>
</evidence>
<evidence type="ECO:0000313" key="12">
    <source>
        <dbReference type="EMBL" id="OHX64174.1"/>
    </source>
</evidence>
<keyword evidence="9" id="KW-0624">Polysaccharide degradation</keyword>
<keyword evidence="6" id="KW-0378">Hydrolase</keyword>
<dbReference type="AlphaFoldDB" id="A0A1S1YT11"/>
<dbReference type="GO" id="GO:0045493">
    <property type="term" value="P:xylan catabolic process"/>
    <property type="evidence" value="ECO:0007669"/>
    <property type="project" value="UniProtKB-KW"/>
</dbReference>
<dbReference type="PROSITE" id="PS51760">
    <property type="entry name" value="GH10_2"/>
    <property type="match status" value="1"/>
</dbReference>
<keyword evidence="7" id="KW-0119">Carbohydrate metabolism</keyword>
<evidence type="ECO:0000256" key="8">
    <source>
        <dbReference type="ARBA" id="ARBA00023295"/>
    </source>
</evidence>
<name>A0A1S1YT11_FLAPC</name>
<comment type="catalytic activity">
    <reaction evidence="1">
        <text>Endohydrolysis of (1-&gt;4)-beta-D-xylosidic linkages in xylans.</text>
        <dbReference type="EC" id="3.2.1.8"/>
    </reaction>
</comment>
<dbReference type="Gene3D" id="3.20.20.80">
    <property type="entry name" value="Glycosidases"/>
    <property type="match status" value="1"/>
</dbReference>
<evidence type="ECO:0000256" key="4">
    <source>
        <dbReference type="ARBA" id="ARBA00022651"/>
    </source>
</evidence>
<dbReference type="OrthoDB" id="9809277at2"/>
<sequence length="392" mass="45381">MKNILFYFLCVLFFFNVKAQEKKTTPTEQNVALVQPDGRRFRDIVKEKYTNDNVYIGATTSYKETEGPLGDILKNEFSYITPANDFKQTSIHPKPGVWDWEASDGWIAFAKKNNQAVRIHGPISPQCSKWARKDHRTAQELEENLKEYMTALCQRYNDVENVIWMDVVNETVDPDGSWKKALPGLKWEMPWEKMGYVKTPPEFKHLGGEIPKYIIDAFTIANKEAPNIKLVINQHLGMEPAAWNKVKDMVRYLRSLGLRVDGIGWQAHIKLIKDDPSQWETNSINTNELSALISWAHQNDLDFHVTENNIHAKLEDELNEEEHSVIYSGIIKTLLEHRDNGVVTWNLWTLNTTDHKTTRIKKVKVGLWNRQLGVNKSYYEVQSLLENPPKSK</sequence>
<evidence type="ECO:0000256" key="6">
    <source>
        <dbReference type="ARBA" id="ARBA00022801"/>
    </source>
</evidence>
<evidence type="ECO:0000256" key="3">
    <source>
        <dbReference type="ARBA" id="ARBA00012590"/>
    </source>
</evidence>
<gene>
    <name evidence="12" type="ORF">NH26_21455</name>
</gene>
<evidence type="ECO:0000256" key="10">
    <source>
        <dbReference type="SAM" id="SignalP"/>
    </source>
</evidence>
<accession>A0A1S1YT11</accession>
<dbReference type="InterPro" id="IPR017853">
    <property type="entry name" value="GH"/>
</dbReference>
<keyword evidence="13" id="KW-1185">Reference proteome</keyword>
<dbReference type="Pfam" id="PF00331">
    <property type="entry name" value="Glyco_hydro_10"/>
    <property type="match status" value="1"/>
</dbReference>
<keyword evidence="4" id="KW-0858">Xylan degradation</keyword>
<dbReference type="PANTHER" id="PTHR31490:SF88">
    <property type="entry name" value="BETA-XYLANASE"/>
    <property type="match status" value="1"/>
</dbReference>
<evidence type="ECO:0000256" key="2">
    <source>
        <dbReference type="ARBA" id="ARBA00007495"/>
    </source>
</evidence>
<dbReference type="EC" id="3.2.1.8" evidence="3"/>
<evidence type="ECO:0000256" key="1">
    <source>
        <dbReference type="ARBA" id="ARBA00000681"/>
    </source>
</evidence>
<dbReference type="InterPro" id="IPR044846">
    <property type="entry name" value="GH10"/>
</dbReference>
<dbReference type="STRING" id="915059.NH26_21455"/>
<dbReference type="GO" id="GO:0031176">
    <property type="term" value="F:endo-1,4-beta-xylanase activity"/>
    <property type="evidence" value="ECO:0007669"/>
    <property type="project" value="UniProtKB-EC"/>
</dbReference>
<dbReference type="EMBL" id="JRYR02000002">
    <property type="protein sequence ID" value="OHX64174.1"/>
    <property type="molecule type" value="Genomic_DNA"/>
</dbReference>
<evidence type="ECO:0000313" key="13">
    <source>
        <dbReference type="Proteomes" id="UP000179797"/>
    </source>
</evidence>
<dbReference type="Proteomes" id="UP000179797">
    <property type="component" value="Unassembled WGS sequence"/>
</dbReference>
<keyword evidence="8" id="KW-0326">Glycosidase</keyword>
<keyword evidence="5 10" id="KW-0732">Signal</keyword>
<feature type="signal peptide" evidence="10">
    <location>
        <begin position="1"/>
        <end position="19"/>
    </location>
</feature>
<evidence type="ECO:0000259" key="11">
    <source>
        <dbReference type="PROSITE" id="PS51760"/>
    </source>
</evidence>
<dbReference type="SUPFAM" id="SSF51445">
    <property type="entry name" value="(Trans)glycosidases"/>
    <property type="match status" value="1"/>
</dbReference>
<dbReference type="SMART" id="SM00633">
    <property type="entry name" value="Glyco_10"/>
    <property type="match status" value="1"/>
</dbReference>
<evidence type="ECO:0000256" key="7">
    <source>
        <dbReference type="ARBA" id="ARBA00023277"/>
    </source>
</evidence>
<comment type="similarity">
    <text evidence="2">Belongs to the glycosyl hydrolase 10 (cellulase F) family.</text>
</comment>
<feature type="domain" description="GH10" evidence="11">
    <location>
        <begin position="39"/>
        <end position="384"/>
    </location>
</feature>
<reference evidence="12 13" key="1">
    <citation type="journal article" date="2012" name="Int. J. Syst. Evol. Microbiol.">
        <title>Flammeovirga pacifica sp. nov., isolated from deep-sea sediment.</title>
        <authorList>
            <person name="Xu H."/>
            <person name="Fu Y."/>
            <person name="Yang N."/>
            <person name="Ding Z."/>
            <person name="Lai Q."/>
            <person name="Zeng R."/>
        </authorList>
    </citation>
    <scope>NUCLEOTIDE SEQUENCE [LARGE SCALE GENOMIC DNA]</scope>
    <source>
        <strain evidence="13">DSM 24597 / LMG 26175 / WPAGA1</strain>
    </source>
</reference>
<feature type="chain" id="PRO_5010244072" description="endo-1,4-beta-xylanase" evidence="10">
    <location>
        <begin position="20"/>
        <end position="392"/>
    </location>
</feature>
<dbReference type="RefSeq" id="WP_071397255.1">
    <property type="nucleotide sequence ID" value="NZ_JRYR02000002.1"/>
</dbReference>
<dbReference type="InterPro" id="IPR001000">
    <property type="entry name" value="GH10_dom"/>
</dbReference>
<protein>
    <recommendedName>
        <fullName evidence="3">endo-1,4-beta-xylanase</fullName>
        <ecNumber evidence="3">3.2.1.8</ecNumber>
    </recommendedName>
</protein>
<evidence type="ECO:0000256" key="5">
    <source>
        <dbReference type="ARBA" id="ARBA00022729"/>
    </source>
</evidence>
<proteinExistence type="inferred from homology"/>
<dbReference type="PANTHER" id="PTHR31490">
    <property type="entry name" value="GLYCOSYL HYDROLASE"/>
    <property type="match status" value="1"/>
</dbReference>
<organism evidence="12 13">
    <name type="scientific">Flammeovirga pacifica</name>
    <dbReference type="NCBI Taxonomy" id="915059"/>
    <lineage>
        <taxon>Bacteria</taxon>
        <taxon>Pseudomonadati</taxon>
        <taxon>Bacteroidota</taxon>
        <taxon>Cytophagia</taxon>
        <taxon>Cytophagales</taxon>
        <taxon>Flammeovirgaceae</taxon>
        <taxon>Flammeovirga</taxon>
    </lineage>
</organism>
<comment type="caution">
    <text evidence="12">The sequence shown here is derived from an EMBL/GenBank/DDBJ whole genome shotgun (WGS) entry which is preliminary data.</text>
</comment>